<gene>
    <name evidence="9" type="ORF">IFM89_039366</name>
</gene>
<dbReference type="EC" id="2.3.2.27" evidence="6"/>
<proteinExistence type="predicted"/>
<dbReference type="Gene3D" id="3.30.40.10">
    <property type="entry name" value="Zinc/RING finger domain, C3HC4 (zinc finger)"/>
    <property type="match status" value="1"/>
</dbReference>
<dbReference type="Proteomes" id="UP000631114">
    <property type="component" value="Unassembled WGS sequence"/>
</dbReference>
<feature type="compositionally biased region" description="Basic and acidic residues" evidence="7">
    <location>
        <begin position="91"/>
        <end position="105"/>
    </location>
</feature>
<keyword evidence="4 6" id="KW-0833">Ubl conjugation pathway</keyword>
<dbReference type="OrthoDB" id="6270329at2759"/>
<dbReference type="GO" id="GO:0006511">
    <property type="term" value="P:ubiquitin-dependent protein catabolic process"/>
    <property type="evidence" value="ECO:0007669"/>
    <property type="project" value="UniProtKB-UniRule"/>
</dbReference>
<dbReference type="SMART" id="SM00184">
    <property type="entry name" value="RING"/>
    <property type="match status" value="1"/>
</dbReference>
<dbReference type="InterPro" id="IPR013083">
    <property type="entry name" value="Znf_RING/FYVE/PHD"/>
</dbReference>
<comment type="function">
    <text evidence="6">E3 ubiquitin-protein ligase.</text>
</comment>
<feature type="region of interest" description="Disordered" evidence="7">
    <location>
        <begin position="86"/>
        <end position="110"/>
    </location>
</feature>
<dbReference type="CDD" id="cd16534">
    <property type="entry name" value="RING-HC_RNF5-like"/>
    <property type="match status" value="1"/>
</dbReference>
<keyword evidence="5 6" id="KW-0863">Zinc-finger</keyword>
<dbReference type="SUPFAM" id="SSF57850">
    <property type="entry name" value="RING/U-box"/>
    <property type="match status" value="1"/>
</dbReference>
<dbReference type="GO" id="GO:0008270">
    <property type="term" value="F:zinc ion binding"/>
    <property type="evidence" value="ECO:0007669"/>
    <property type="project" value="UniProtKB-KW"/>
</dbReference>
<dbReference type="AlphaFoldDB" id="A0A835I6C4"/>
<dbReference type="InterPro" id="IPR001841">
    <property type="entry name" value="Znf_RING"/>
</dbReference>
<evidence type="ECO:0000256" key="3">
    <source>
        <dbReference type="ARBA" id="ARBA00022679"/>
    </source>
</evidence>
<evidence type="ECO:0000313" key="9">
    <source>
        <dbReference type="EMBL" id="KAF9612390.1"/>
    </source>
</evidence>
<dbReference type="GO" id="GO:0016567">
    <property type="term" value="P:protein ubiquitination"/>
    <property type="evidence" value="ECO:0007669"/>
    <property type="project" value="UniProtKB-UniPathway"/>
</dbReference>
<accession>A0A835I6C4</accession>
<evidence type="ECO:0000256" key="2">
    <source>
        <dbReference type="ARBA" id="ARBA00004906"/>
    </source>
</evidence>
<dbReference type="PANTHER" id="PTHR12313">
    <property type="entry name" value="E3 UBIQUITIN-PROTEIN LIGASE RNF5-RELATED"/>
    <property type="match status" value="1"/>
</dbReference>
<evidence type="ECO:0000259" key="8">
    <source>
        <dbReference type="PROSITE" id="PS50089"/>
    </source>
</evidence>
<keyword evidence="6" id="KW-0256">Endoplasmic reticulum</keyword>
<feature type="domain" description="RING-type" evidence="8">
    <location>
        <begin position="34"/>
        <end position="75"/>
    </location>
</feature>
<sequence length="121" mass="13280">MDGVSPKDNAEGVVVEDLRQDGKEQGNGMANFDCNVCLDVAKEPVVTSCGHLFSLACLYRWLHIHCDHRECPVCKGEVTEADITPIYGRGNSEKESGREGKEVDSSLKIPPRPRVVVGRKV</sequence>
<organism evidence="9 10">
    <name type="scientific">Coptis chinensis</name>
    <dbReference type="NCBI Taxonomy" id="261450"/>
    <lineage>
        <taxon>Eukaryota</taxon>
        <taxon>Viridiplantae</taxon>
        <taxon>Streptophyta</taxon>
        <taxon>Embryophyta</taxon>
        <taxon>Tracheophyta</taxon>
        <taxon>Spermatophyta</taxon>
        <taxon>Magnoliopsida</taxon>
        <taxon>Ranunculales</taxon>
        <taxon>Ranunculaceae</taxon>
        <taxon>Coptidoideae</taxon>
        <taxon>Coptis</taxon>
    </lineage>
</organism>
<evidence type="ECO:0000256" key="5">
    <source>
        <dbReference type="PROSITE-ProRule" id="PRU00175"/>
    </source>
</evidence>
<evidence type="ECO:0000256" key="1">
    <source>
        <dbReference type="ARBA" id="ARBA00000900"/>
    </source>
</evidence>
<evidence type="ECO:0000313" key="10">
    <source>
        <dbReference type="Proteomes" id="UP000631114"/>
    </source>
</evidence>
<dbReference type="GO" id="GO:0061630">
    <property type="term" value="F:ubiquitin protein ligase activity"/>
    <property type="evidence" value="ECO:0007669"/>
    <property type="project" value="UniProtKB-UniRule"/>
</dbReference>
<keyword evidence="3 6" id="KW-0808">Transferase</keyword>
<reference evidence="9 10" key="1">
    <citation type="submission" date="2020-10" db="EMBL/GenBank/DDBJ databases">
        <title>The Coptis chinensis genome and diversification of protoberbering-type alkaloids.</title>
        <authorList>
            <person name="Wang B."/>
            <person name="Shu S."/>
            <person name="Song C."/>
            <person name="Liu Y."/>
        </authorList>
    </citation>
    <scope>NUCLEOTIDE SEQUENCE [LARGE SCALE GENOMIC DNA]</scope>
    <source>
        <strain evidence="9">HL-2020</strain>
        <tissue evidence="9">Leaf</tissue>
    </source>
</reference>
<dbReference type="PROSITE" id="PS50089">
    <property type="entry name" value="ZF_RING_2"/>
    <property type="match status" value="1"/>
</dbReference>
<keyword evidence="10" id="KW-1185">Reference proteome</keyword>
<dbReference type="InterPro" id="IPR045103">
    <property type="entry name" value="RNF5/RNF185-like"/>
</dbReference>
<evidence type="ECO:0000256" key="7">
    <source>
        <dbReference type="SAM" id="MobiDB-lite"/>
    </source>
</evidence>
<evidence type="ECO:0000256" key="4">
    <source>
        <dbReference type="ARBA" id="ARBA00022786"/>
    </source>
</evidence>
<keyword evidence="6" id="KW-0479">Metal-binding</keyword>
<protein>
    <recommendedName>
        <fullName evidence="6">E3 ubiquitin-protein ligase RMA</fullName>
        <ecNumber evidence="6">2.3.2.27</ecNumber>
    </recommendedName>
    <alternativeName>
        <fullName evidence="6">Protein RING membrane-anchor</fullName>
    </alternativeName>
    <alternativeName>
        <fullName evidence="6">RING-type E3 ubiquitin transferase RMA</fullName>
    </alternativeName>
</protein>
<evidence type="ECO:0000256" key="6">
    <source>
        <dbReference type="RuleBase" id="RU369090"/>
    </source>
</evidence>
<name>A0A835I6C4_9MAGN</name>
<dbReference type="Pfam" id="PF13923">
    <property type="entry name" value="zf-C3HC4_2"/>
    <property type="match status" value="1"/>
</dbReference>
<dbReference type="EMBL" id="JADFTS010000004">
    <property type="protein sequence ID" value="KAF9612390.1"/>
    <property type="molecule type" value="Genomic_DNA"/>
</dbReference>
<comment type="catalytic activity">
    <reaction evidence="1 6">
        <text>S-ubiquitinyl-[E2 ubiquitin-conjugating enzyme]-L-cysteine + [acceptor protein]-L-lysine = [E2 ubiquitin-conjugating enzyme]-L-cysteine + N(6)-ubiquitinyl-[acceptor protein]-L-lysine.</text>
        <dbReference type="EC" id="2.3.2.27"/>
    </reaction>
</comment>
<keyword evidence="6" id="KW-0862">Zinc</keyword>
<comment type="pathway">
    <text evidence="2 6">Protein modification; protein ubiquitination.</text>
</comment>
<dbReference type="UniPathway" id="UPA00143"/>
<comment type="caution">
    <text evidence="9">The sequence shown here is derived from an EMBL/GenBank/DDBJ whole genome shotgun (WGS) entry which is preliminary data.</text>
</comment>
<comment type="domain">
    <text evidence="6">The RING-type zinc finger domain is responsible for E3 ligase activity.</text>
</comment>
<comment type="subcellular location">
    <subcellularLocation>
        <location evidence="6">Endoplasmic reticulum membrane</location>
        <topology evidence="6">Single-pass type IV membrane protein</topology>
    </subcellularLocation>
</comment>
<dbReference type="GO" id="GO:0005789">
    <property type="term" value="C:endoplasmic reticulum membrane"/>
    <property type="evidence" value="ECO:0007669"/>
    <property type="project" value="UniProtKB-SubCell"/>
</dbReference>